<proteinExistence type="predicted"/>
<protein>
    <submittedName>
        <fullName evidence="1">Uncharacterized protein</fullName>
    </submittedName>
</protein>
<dbReference type="EMBL" id="JAOZEV010000003">
    <property type="protein sequence ID" value="MCV9931729.1"/>
    <property type="molecule type" value="Genomic_DNA"/>
</dbReference>
<evidence type="ECO:0000313" key="1">
    <source>
        <dbReference type="EMBL" id="MCV9931729.1"/>
    </source>
</evidence>
<comment type="caution">
    <text evidence="1">The sequence shown here is derived from an EMBL/GenBank/DDBJ whole genome shotgun (WGS) entry which is preliminary data.</text>
</comment>
<name>A0A9X2YZI1_9FLAO</name>
<keyword evidence="2" id="KW-1185">Reference proteome</keyword>
<dbReference type="RefSeq" id="WP_264286042.1">
    <property type="nucleotide sequence ID" value="NZ_JAOZEV010000003.1"/>
</dbReference>
<evidence type="ECO:0000313" key="2">
    <source>
        <dbReference type="Proteomes" id="UP001151133"/>
    </source>
</evidence>
<dbReference type="AlphaFoldDB" id="A0A9X2YZI1"/>
<dbReference type="Proteomes" id="UP001151133">
    <property type="component" value="Unassembled WGS sequence"/>
</dbReference>
<accession>A0A9X2YZI1</accession>
<gene>
    <name evidence="1" type="ORF">OIU80_05490</name>
</gene>
<reference evidence="1" key="1">
    <citation type="submission" date="2022-10" db="EMBL/GenBank/DDBJ databases">
        <title>Two novel species of Flavobacterium.</title>
        <authorList>
            <person name="Liu Q."/>
            <person name="Xin Y.-H."/>
        </authorList>
    </citation>
    <scope>NUCLEOTIDE SEQUENCE</scope>
    <source>
        <strain evidence="1">LS1R47</strain>
    </source>
</reference>
<organism evidence="1 2">
    <name type="scientific">Flavobacterium frigoritolerans</name>
    <dbReference type="NCBI Taxonomy" id="2987686"/>
    <lineage>
        <taxon>Bacteria</taxon>
        <taxon>Pseudomonadati</taxon>
        <taxon>Bacteroidota</taxon>
        <taxon>Flavobacteriia</taxon>
        <taxon>Flavobacteriales</taxon>
        <taxon>Flavobacteriaceae</taxon>
        <taxon>Flavobacterium</taxon>
    </lineage>
</organism>
<sequence>MKNILLHPKHKRKIAEDLGVSKQTVDMSLNYVFNSFNAKKIRLKAKVLLLQEASEIHDESFINL</sequence>